<reference evidence="1" key="1">
    <citation type="journal article" date="2023" name="G3 (Bethesda)">
        <title>Whole genome assemblies of Zophobas morio and Tenebrio molitor.</title>
        <authorList>
            <person name="Kaur S."/>
            <person name="Stinson S.A."/>
            <person name="diCenzo G.C."/>
        </authorList>
    </citation>
    <scope>NUCLEOTIDE SEQUENCE</scope>
    <source>
        <strain evidence="1">QUZm001</strain>
    </source>
</reference>
<organism evidence="1 2">
    <name type="scientific">Zophobas morio</name>
    <dbReference type="NCBI Taxonomy" id="2755281"/>
    <lineage>
        <taxon>Eukaryota</taxon>
        <taxon>Metazoa</taxon>
        <taxon>Ecdysozoa</taxon>
        <taxon>Arthropoda</taxon>
        <taxon>Hexapoda</taxon>
        <taxon>Insecta</taxon>
        <taxon>Pterygota</taxon>
        <taxon>Neoptera</taxon>
        <taxon>Endopterygota</taxon>
        <taxon>Coleoptera</taxon>
        <taxon>Polyphaga</taxon>
        <taxon>Cucujiformia</taxon>
        <taxon>Tenebrionidae</taxon>
        <taxon>Zophobas</taxon>
    </lineage>
</organism>
<keyword evidence="2" id="KW-1185">Reference proteome</keyword>
<accession>A0AA38I331</accession>
<evidence type="ECO:0000313" key="2">
    <source>
        <dbReference type="Proteomes" id="UP001168821"/>
    </source>
</evidence>
<dbReference type="Proteomes" id="UP001168821">
    <property type="component" value="Unassembled WGS sequence"/>
</dbReference>
<name>A0AA38I331_9CUCU</name>
<sequence>MEDQLLWNAHGDNLAKKLNNNTYLVRQCSNNVPQKSVRTFCLSTQDIFLQKRAVRIIACVLGAACLKEDVLFPAGSRPKLPEAAYESHLNYSGDAASYLEV</sequence>
<dbReference type="AlphaFoldDB" id="A0AA38I331"/>
<dbReference type="EMBL" id="JALNTZ010000006">
    <property type="protein sequence ID" value="KAJ3649978.1"/>
    <property type="molecule type" value="Genomic_DNA"/>
</dbReference>
<comment type="caution">
    <text evidence="1">The sequence shown here is derived from an EMBL/GenBank/DDBJ whole genome shotgun (WGS) entry which is preliminary data.</text>
</comment>
<protein>
    <submittedName>
        <fullName evidence="1">Uncharacterized protein</fullName>
    </submittedName>
</protein>
<proteinExistence type="predicted"/>
<gene>
    <name evidence="1" type="ORF">Zmor_021691</name>
</gene>
<evidence type="ECO:0000313" key="1">
    <source>
        <dbReference type="EMBL" id="KAJ3649978.1"/>
    </source>
</evidence>